<keyword evidence="8 9" id="KW-0289">Folate biosynthesis</keyword>
<dbReference type="Proteomes" id="UP000614058">
    <property type="component" value="Unassembled WGS sequence"/>
</dbReference>
<feature type="domain" description="Pterin-binding" evidence="10">
    <location>
        <begin position="17"/>
        <end position="272"/>
    </location>
</feature>
<organism evidence="11 12">
    <name type="scientific">Kingella bonacorsii</name>
    <dbReference type="NCBI Taxonomy" id="2796361"/>
    <lineage>
        <taxon>Bacteria</taxon>
        <taxon>Pseudomonadati</taxon>
        <taxon>Pseudomonadota</taxon>
        <taxon>Betaproteobacteria</taxon>
        <taxon>Neisseriales</taxon>
        <taxon>Neisseriaceae</taxon>
        <taxon>Kingella</taxon>
    </lineage>
</organism>
<dbReference type="GO" id="GO:0004156">
    <property type="term" value="F:dihydropteroate synthase activity"/>
    <property type="evidence" value="ECO:0007669"/>
    <property type="project" value="UniProtKB-EC"/>
</dbReference>
<sequence>MHTIWQTARFTLDLSAPKIMGIINITPDSFSDGGTYSQSVQAALKHAEQLLEDGADILDIGGESTRPNADYVPPEAEWQRVQPILAELARWNVPVSLDTRRAGVMRAALERGWADIINDVQGLEDAGAVEIVAQSRAGVCLMHMKGLPENMQNNPQYGDIAAEVAQYLDARAAACLAAGIAAERLVLDVGFGFGKTLAHNIALMQQLNRLPLRHDLPQLVGVSRKSMIGALTGREVPAERVAGSVAAALFAVRQGAKIVRVHDVKETRDALRVWQALSAG</sequence>
<dbReference type="EC" id="2.5.1.15" evidence="4 9"/>
<keyword evidence="6 9" id="KW-0479">Metal-binding</keyword>
<comment type="function">
    <text evidence="9">Catalyzes the condensation of para-aminobenzoate (pABA) with 6-hydroxymethyl-7,8-dihydropterin diphosphate (DHPt-PP) to form 7,8-dihydropteroate (H2Pte), the immediate precursor of folate derivatives.</text>
</comment>
<proteinExistence type="inferred from homology"/>
<keyword evidence="7 9" id="KW-0460">Magnesium</keyword>
<gene>
    <name evidence="11" type="primary">folP</name>
    <name evidence="11" type="ORF">JDW22_03585</name>
</gene>
<evidence type="ECO:0000313" key="11">
    <source>
        <dbReference type="EMBL" id="MBK0395689.1"/>
    </source>
</evidence>
<dbReference type="InterPro" id="IPR000489">
    <property type="entry name" value="Pterin-binding_dom"/>
</dbReference>
<accession>A0ABS1BQY8</accession>
<dbReference type="Pfam" id="PF00809">
    <property type="entry name" value="Pterin_bind"/>
    <property type="match status" value="1"/>
</dbReference>
<evidence type="ECO:0000256" key="5">
    <source>
        <dbReference type="ARBA" id="ARBA00022679"/>
    </source>
</evidence>
<dbReference type="RefSeq" id="WP_200521737.1">
    <property type="nucleotide sequence ID" value="NZ_JAEHNZ010000001.1"/>
</dbReference>
<evidence type="ECO:0000256" key="4">
    <source>
        <dbReference type="ARBA" id="ARBA00012458"/>
    </source>
</evidence>
<dbReference type="PROSITE" id="PS00793">
    <property type="entry name" value="DHPS_2"/>
    <property type="match status" value="1"/>
</dbReference>
<dbReference type="SUPFAM" id="SSF51717">
    <property type="entry name" value="Dihydropteroate synthetase-like"/>
    <property type="match status" value="1"/>
</dbReference>
<keyword evidence="5 9" id="KW-0808">Transferase</keyword>
<comment type="pathway">
    <text evidence="3 9">Cofactor biosynthesis; tetrahydrofolate biosynthesis; 7,8-dihydrofolate from 2-amino-4-hydroxy-6-hydroxymethyl-7,8-dihydropteridine diphosphate and 4-aminobenzoate: step 1/2.</text>
</comment>
<evidence type="ECO:0000256" key="7">
    <source>
        <dbReference type="ARBA" id="ARBA00022842"/>
    </source>
</evidence>
<dbReference type="CDD" id="cd00739">
    <property type="entry name" value="DHPS"/>
    <property type="match status" value="1"/>
</dbReference>
<evidence type="ECO:0000256" key="2">
    <source>
        <dbReference type="ARBA" id="ARBA00001946"/>
    </source>
</evidence>
<protein>
    <recommendedName>
        <fullName evidence="4 9">Dihydropteroate synthase</fullName>
        <shortName evidence="9">DHPS</shortName>
        <ecNumber evidence="4 9">2.5.1.15</ecNumber>
    </recommendedName>
    <alternativeName>
        <fullName evidence="9">Dihydropteroate pyrophosphorylase</fullName>
    </alternativeName>
</protein>
<dbReference type="PROSITE" id="PS00792">
    <property type="entry name" value="DHPS_1"/>
    <property type="match status" value="1"/>
</dbReference>
<dbReference type="InterPro" id="IPR045031">
    <property type="entry name" value="DHP_synth-like"/>
</dbReference>
<dbReference type="Gene3D" id="3.20.20.20">
    <property type="entry name" value="Dihydropteroate synthase-like"/>
    <property type="match status" value="1"/>
</dbReference>
<dbReference type="InterPro" id="IPR006390">
    <property type="entry name" value="DHP_synth_dom"/>
</dbReference>
<evidence type="ECO:0000256" key="3">
    <source>
        <dbReference type="ARBA" id="ARBA00004763"/>
    </source>
</evidence>
<evidence type="ECO:0000256" key="8">
    <source>
        <dbReference type="ARBA" id="ARBA00022909"/>
    </source>
</evidence>
<evidence type="ECO:0000256" key="6">
    <source>
        <dbReference type="ARBA" id="ARBA00022723"/>
    </source>
</evidence>
<evidence type="ECO:0000256" key="1">
    <source>
        <dbReference type="ARBA" id="ARBA00000012"/>
    </source>
</evidence>
<evidence type="ECO:0000256" key="9">
    <source>
        <dbReference type="RuleBase" id="RU361205"/>
    </source>
</evidence>
<name>A0ABS1BQY8_9NEIS</name>
<comment type="similarity">
    <text evidence="9">Belongs to the DHPS family.</text>
</comment>
<keyword evidence="12" id="KW-1185">Reference proteome</keyword>
<dbReference type="NCBIfam" id="TIGR01496">
    <property type="entry name" value="DHPS"/>
    <property type="match status" value="1"/>
</dbReference>
<comment type="catalytic activity">
    <reaction evidence="1">
        <text>(7,8-dihydropterin-6-yl)methyl diphosphate + 4-aminobenzoate = 7,8-dihydropteroate + diphosphate</text>
        <dbReference type="Rhea" id="RHEA:19949"/>
        <dbReference type="ChEBI" id="CHEBI:17836"/>
        <dbReference type="ChEBI" id="CHEBI:17839"/>
        <dbReference type="ChEBI" id="CHEBI:33019"/>
        <dbReference type="ChEBI" id="CHEBI:72950"/>
        <dbReference type="EC" id="2.5.1.15"/>
    </reaction>
</comment>
<dbReference type="EMBL" id="JAEHNZ010000001">
    <property type="protein sequence ID" value="MBK0395689.1"/>
    <property type="molecule type" value="Genomic_DNA"/>
</dbReference>
<comment type="cofactor">
    <cofactor evidence="2 9">
        <name>Mg(2+)</name>
        <dbReference type="ChEBI" id="CHEBI:18420"/>
    </cofactor>
</comment>
<reference evidence="11 12" key="1">
    <citation type="journal article" date="2021" name="Pathogens">
        <title>Isolation and Characterization of Kingella bonacorsii sp. nov., A Novel Kingella Species Detected in a Stable Periodontitis Subject.</title>
        <authorList>
            <person name="Antezack A."/>
            <person name="Boxberger M."/>
            <person name="Rolland C."/>
            <person name="Monnet-Corti V."/>
            <person name="La Scola B."/>
        </authorList>
    </citation>
    <scope>NUCLEOTIDE SEQUENCE [LARGE SCALE GENOMIC DNA]</scope>
    <source>
        <strain evidence="11 12">Marseille-Q4569</strain>
    </source>
</reference>
<dbReference type="PANTHER" id="PTHR20941">
    <property type="entry name" value="FOLATE SYNTHESIS PROTEINS"/>
    <property type="match status" value="1"/>
</dbReference>
<evidence type="ECO:0000259" key="10">
    <source>
        <dbReference type="PROSITE" id="PS50972"/>
    </source>
</evidence>
<dbReference type="PROSITE" id="PS50972">
    <property type="entry name" value="PTERIN_BINDING"/>
    <property type="match status" value="1"/>
</dbReference>
<comment type="caution">
    <text evidence="11">The sequence shown here is derived from an EMBL/GenBank/DDBJ whole genome shotgun (WGS) entry which is preliminary data.</text>
</comment>
<evidence type="ECO:0000313" key="12">
    <source>
        <dbReference type="Proteomes" id="UP000614058"/>
    </source>
</evidence>
<dbReference type="InterPro" id="IPR011005">
    <property type="entry name" value="Dihydropteroate_synth-like_sf"/>
</dbReference>
<dbReference type="PANTHER" id="PTHR20941:SF1">
    <property type="entry name" value="FOLIC ACID SYNTHESIS PROTEIN FOL1"/>
    <property type="match status" value="1"/>
</dbReference>